<reference evidence="3" key="1">
    <citation type="submission" date="2023-08" db="EMBL/GenBank/DDBJ databases">
        <authorList>
            <person name="Audoor S."/>
            <person name="Bilcke G."/>
        </authorList>
    </citation>
    <scope>NUCLEOTIDE SEQUENCE</scope>
</reference>
<keyword evidence="2" id="KW-0812">Transmembrane</keyword>
<evidence type="ECO:0000313" key="3">
    <source>
        <dbReference type="EMBL" id="CAJ1888183.1"/>
    </source>
</evidence>
<accession>A0AAD2CBA6</accession>
<feature type="transmembrane region" description="Helical" evidence="2">
    <location>
        <begin position="204"/>
        <end position="229"/>
    </location>
</feature>
<proteinExistence type="predicted"/>
<gene>
    <name evidence="3" type="ORF">CYCCA115_LOCUS9</name>
</gene>
<protein>
    <submittedName>
        <fullName evidence="3">Uncharacterized protein</fullName>
    </submittedName>
</protein>
<organism evidence="3 4">
    <name type="scientific">Cylindrotheca closterium</name>
    <dbReference type="NCBI Taxonomy" id="2856"/>
    <lineage>
        <taxon>Eukaryota</taxon>
        <taxon>Sar</taxon>
        <taxon>Stramenopiles</taxon>
        <taxon>Ochrophyta</taxon>
        <taxon>Bacillariophyta</taxon>
        <taxon>Bacillariophyceae</taxon>
        <taxon>Bacillariophycidae</taxon>
        <taxon>Bacillariales</taxon>
        <taxon>Bacillariaceae</taxon>
        <taxon>Cylindrotheca</taxon>
    </lineage>
</organism>
<keyword evidence="4" id="KW-1185">Reference proteome</keyword>
<comment type="caution">
    <text evidence="3">The sequence shown here is derived from an EMBL/GenBank/DDBJ whole genome shotgun (WGS) entry which is preliminary data.</text>
</comment>
<feature type="compositionally biased region" description="Basic and acidic residues" evidence="1">
    <location>
        <begin position="90"/>
        <end position="100"/>
    </location>
</feature>
<dbReference type="AlphaFoldDB" id="A0AAD2CBA6"/>
<evidence type="ECO:0000256" key="2">
    <source>
        <dbReference type="SAM" id="Phobius"/>
    </source>
</evidence>
<evidence type="ECO:0000313" key="4">
    <source>
        <dbReference type="Proteomes" id="UP001295423"/>
    </source>
</evidence>
<keyword evidence="2" id="KW-1133">Transmembrane helix</keyword>
<dbReference type="EMBL" id="CAKOGP040000001">
    <property type="protein sequence ID" value="CAJ1888183.1"/>
    <property type="molecule type" value="Genomic_DNA"/>
</dbReference>
<feature type="transmembrane region" description="Helical" evidence="2">
    <location>
        <begin position="235"/>
        <end position="255"/>
    </location>
</feature>
<feature type="compositionally biased region" description="Polar residues" evidence="1">
    <location>
        <begin position="1"/>
        <end position="10"/>
    </location>
</feature>
<keyword evidence="2" id="KW-0472">Membrane</keyword>
<dbReference type="Proteomes" id="UP001295423">
    <property type="component" value="Unassembled WGS sequence"/>
</dbReference>
<feature type="region of interest" description="Disordered" evidence="1">
    <location>
        <begin position="1"/>
        <end position="184"/>
    </location>
</feature>
<feature type="compositionally biased region" description="Polar residues" evidence="1">
    <location>
        <begin position="133"/>
        <end position="183"/>
    </location>
</feature>
<evidence type="ECO:0000256" key="1">
    <source>
        <dbReference type="SAM" id="MobiDB-lite"/>
    </source>
</evidence>
<name>A0AAD2CBA6_9STRA</name>
<sequence length="374" mass="41066">MSSSLQVSTVRSEDPSIDNSQVIDPASPRISAYLSPPRKEPKSSLPALHEQSTECTQSASDDSVFDNVEDTRHTQQSVTGRAGGAYADNSTRHAHNDPTRHISNLGGPYPTRGRATNSQHFPPGTSRLEHSHSTSTSALVDDTATPSKQATNQQGARSSEAAASQATMQQNDTSSSNNKNQRGSIEESLGIDYARFEDEPEEMAAWVIHAALIGFFSLVCLSLILSFVVIQSYGFLTLVFLGFLIGFCIGLAIFVDRTILQKNEKLKPIRNKIASAVTTAKDVIREEISLFKKEWREFHLLLTNGEDDMDGANGEADKDDAYVNVDTTTTVPKKKKKSVIFKMAKPFLGVKKKLFKRKRKQEKTNQSSAAVELV</sequence>